<reference evidence="2 3" key="1">
    <citation type="submission" date="2019-06" db="EMBL/GenBank/DDBJ databases">
        <authorList>
            <person name="Li J."/>
        </authorList>
    </citation>
    <scope>NUCLEOTIDE SEQUENCE [LARGE SCALE GENOMIC DNA]</scope>
    <source>
        <strain evidence="2 3">LMG 28165</strain>
    </source>
</reference>
<dbReference type="GO" id="GO:0003676">
    <property type="term" value="F:nucleic acid binding"/>
    <property type="evidence" value="ECO:0007669"/>
    <property type="project" value="InterPro"/>
</dbReference>
<dbReference type="RefSeq" id="WP_139465292.1">
    <property type="nucleotide sequence ID" value="NZ_VDHJ01000005.1"/>
</dbReference>
<comment type="caution">
    <text evidence="2">The sequence shown here is derived from an EMBL/GenBank/DDBJ whole genome shotgun (WGS) entry which is preliminary data.</text>
</comment>
<dbReference type="GO" id="GO:0004519">
    <property type="term" value="F:endonuclease activity"/>
    <property type="evidence" value="ECO:0007669"/>
    <property type="project" value="InterPro"/>
</dbReference>
<dbReference type="Proteomes" id="UP000312032">
    <property type="component" value="Unassembled WGS sequence"/>
</dbReference>
<feature type="domain" description="HNH nuclease" evidence="1">
    <location>
        <begin position="274"/>
        <end position="327"/>
    </location>
</feature>
<evidence type="ECO:0000259" key="1">
    <source>
        <dbReference type="SMART" id="SM00507"/>
    </source>
</evidence>
<evidence type="ECO:0000313" key="2">
    <source>
        <dbReference type="EMBL" id="TNL98447.1"/>
    </source>
</evidence>
<dbReference type="EMBL" id="VDHJ01000005">
    <property type="protein sequence ID" value="TNL98447.1"/>
    <property type="molecule type" value="Genomic_DNA"/>
</dbReference>
<gene>
    <name evidence="2" type="ORF">FHE74_04405</name>
</gene>
<dbReference type="InterPro" id="IPR002711">
    <property type="entry name" value="HNH"/>
</dbReference>
<sequence length="364" mass="39419">MTALLTQLAQLLKRGVDIVSAVHDSATEIDDLAYFLGLKTETARAIVRLSNELHKPLKNPIDEAQRQESLELYTRHSVSIFAMLEIAKAARKIPDQRESIRLEISRQAPGLSVKELIAVGRDVVAKRRPNPTDHAFQQRTARFSRNVDADGCRTLLLRLPEPVMSEVMNRVNSIASARFDRSGGPRFDQLAADAFVELFRAGAGPSPALAPSVVITDRDLVGHVSHGSVALTDGTTMPLAEFINKRIATSGWAMAYGDGGTPLAVGRIHRFATPAQRAALAAHQLTCAAPGCGFSAAECQAHHIVAWADGGSTDILNLALLCPRHHAQVGTHLSRGDDGELYWDGHPNRLPVRRLSARQLALAA</sequence>
<protein>
    <recommendedName>
        <fullName evidence="1">HNH nuclease domain-containing protein</fullName>
    </recommendedName>
</protein>
<dbReference type="CDD" id="cd00085">
    <property type="entry name" value="HNHc"/>
    <property type="match status" value="1"/>
</dbReference>
<dbReference type="GO" id="GO:0008270">
    <property type="term" value="F:zinc ion binding"/>
    <property type="evidence" value="ECO:0007669"/>
    <property type="project" value="InterPro"/>
</dbReference>
<keyword evidence="3" id="KW-1185">Reference proteome</keyword>
<dbReference type="OrthoDB" id="4419061at2"/>
<dbReference type="Pfam" id="PF01844">
    <property type="entry name" value="HNH"/>
    <property type="match status" value="1"/>
</dbReference>
<organism evidence="2 3">
    <name type="scientific">Corynebacterium tapiri</name>
    <dbReference type="NCBI Taxonomy" id="1448266"/>
    <lineage>
        <taxon>Bacteria</taxon>
        <taxon>Bacillati</taxon>
        <taxon>Actinomycetota</taxon>
        <taxon>Actinomycetes</taxon>
        <taxon>Mycobacteriales</taxon>
        <taxon>Corynebacteriaceae</taxon>
        <taxon>Corynebacterium</taxon>
    </lineage>
</organism>
<dbReference type="InterPro" id="IPR003615">
    <property type="entry name" value="HNH_nuc"/>
</dbReference>
<dbReference type="AlphaFoldDB" id="A0A5C4U5H0"/>
<dbReference type="Gene3D" id="1.10.30.50">
    <property type="match status" value="1"/>
</dbReference>
<proteinExistence type="predicted"/>
<evidence type="ECO:0000313" key="3">
    <source>
        <dbReference type="Proteomes" id="UP000312032"/>
    </source>
</evidence>
<accession>A0A5C4U5H0</accession>
<dbReference type="SMART" id="SM00507">
    <property type="entry name" value="HNHc"/>
    <property type="match status" value="1"/>
</dbReference>
<name>A0A5C4U5H0_9CORY</name>